<dbReference type="Proteomes" id="UP001218188">
    <property type="component" value="Unassembled WGS sequence"/>
</dbReference>
<evidence type="ECO:0000313" key="3">
    <source>
        <dbReference type="Proteomes" id="UP001218188"/>
    </source>
</evidence>
<dbReference type="InterPro" id="IPR052998">
    <property type="entry name" value="Hetero-Diels-Alderase-like"/>
</dbReference>
<dbReference type="Gene3D" id="2.120.10.30">
    <property type="entry name" value="TolB, C-terminal domain"/>
    <property type="match status" value="1"/>
</dbReference>
<dbReference type="PANTHER" id="PTHR42060">
    <property type="entry name" value="NHL REPEAT-CONTAINING PROTEIN-RELATED"/>
    <property type="match status" value="1"/>
</dbReference>
<keyword evidence="3" id="KW-1185">Reference proteome</keyword>
<name>A0AAD6WZP5_9AGAR</name>
<comment type="caution">
    <text evidence="2">The sequence shown here is derived from an EMBL/GenBank/DDBJ whole genome shotgun (WGS) entry which is preliminary data.</text>
</comment>
<dbReference type="AlphaFoldDB" id="A0AAD6WZP5"/>
<evidence type="ECO:0000313" key="2">
    <source>
        <dbReference type="EMBL" id="KAJ7029451.1"/>
    </source>
</evidence>
<evidence type="ECO:0000256" key="1">
    <source>
        <dbReference type="SAM" id="SignalP"/>
    </source>
</evidence>
<dbReference type="InterPro" id="IPR011042">
    <property type="entry name" value="6-blade_b-propeller_TolB-like"/>
</dbReference>
<dbReference type="PANTHER" id="PTHR42060:SF1">
    <property type="entry name" value="NHL REPEAT-CONTAINING PROTEIN"/>
    <property type="match status" value="1"/>
</dbReference>
<reference evidence="2" key="1">
    <citation type="submission" date="2023-03" db="EMBL/GenBank/DDBJ databases">
        <title>Massive genome expansion in bonnet fungi (Mycena s.s.) driven by repeated elements and novel gene families across ecological guilds.</title>
        <authorList>
            <consortium name="Lawrence Berkeley National Laboratory"/>
            <person name="Harder C.B."/>
            <person name="Miyauchi S."/>
            <person name="Viragh M."/>
            <person name="Kuo A."/>
            <person name="Thoen E."/>
            <person name="Andreopoulos B."/>
            <person name="Lu D."/>
            <person name="Skrede I."/>
            <person name="Drula E."/>
            <person name="Henrissat B."/>
            <person name="Morin E."/>
            <person name="Kohler A."/>
            <person name="Barry K."/>
            <person name="LaButti K."/>
            <person name="Morin E."/>
            <person name="Salamov A."/>
            <person name="Lipzen A."/>
            <person name="Mereny Z."/>
            <person name="Hegedus B."/>
            <person name="Baldrian P."/>
            <person name="Stursova M."/>
            <person name="Weitz H."/>
            <person name="Taylor A."/>
            <person name="Grigoriev I.V."/>
            <person name="Nagy L.G."/>
            <person name="Martin F."/>
            <person name="Kauserud H."/>
        </authorList>
    </citation>
    <scope>NUCLEOTIDE SEQUENCE</scope>
    <source>
        <strain evidence="2">CBHHK200</strain>
    </source>
</reference>
<accession>A0AAD6WZP5</accession>
<sequence length="327" mass="34200">MRSAVFFLLSTLLVSARALSGVSRAVRSRVIYQEPTSLFFENIAVRDASHLLLTSVACPALFTLDPTTTNGTLDRLHTFPNATGLGGITEYRPGVFALVASLVNSTTRRAEPGSVAIWGVDFNAKNPVVRKLAAVPEAALGNGLTVFPEDTGILLLADSVAGAVWQIDIRTGASRLAIQDPSMQFTVPTLGLGINGLHVQADYLYFTNSDQATFSRVALTAHNGNVTAAGVVQTLATIESGAPDDFALDEQGRAWVTVHPGAIALLCPPAGLNGTDTWSQVTVVGNAQGTDADLNQPTSAALGRGDLAKEQILYVTTGAGQLVAVDT</sequence>
<feature type="chain" id="PRO_5042114610" description="SMP-30/Gluconolactonase/LRE-like region domain-containing protein" evidence="1">
    <location>
        <begin position="19"/>
        <end position="327"/>
    </location>
</feature>
<organism evidence="2 3">
    <name type="scientific">Mycena alexandri</name>
    <dbReference type="NCBI Taxonomy" id="1745969"/>
    <lineage>
        <taxon>Eukaryota</taxon>
        <taxon>Fungi</taxon>
        <taxon>Dikarya</taxon>
        <taxon>Basidiomycota</taxon>
        <taxon>Agaricomycotina</taxon>
        <taxon>Agaricomycetes</taxon>
        <taxon>Agaricomycetidae</taxon>
        <taxon>Agaricales</taxon>
        <taxon>Marasmiineae</taxon>
        <taxon>Mycenaceae</taxon>
        <taxon>Mycena</taxon>
    </lineage>
</organism>
<dbReference type="EMBL" id="JARJCM010000101">
    <property type="protein sequence ID" value="KAJ7029451.1"/>
    <property type="molecule type" value="Genomic_DNA"/>
</dbReference>
<protein>
    <recommendedName>
        <fullName evidence="4">SMP-30/Gluconolactonase/LRE-like region domain-containing protein</fullName>
    </recommendedName>
</protein>
<proteinExistence type="predicted"/>
<feature type="signal peptide" evidence="1">
    <location>
        <begin position="1"/>
        <end position="18"/>
    </location>
</feature>
<evidence type="ECO:0008006" key="4">
    <source>
        <dbReference type="Google" id="ProtNLM"/>
    </source>
</evidence>
<dbReference type="SUPFAM" id="SSF63829">
    <property type="entry name" value="Calcium-dependent phosphotriesterase"/>
    <property type="match status" value="1"/>
</dbReference>
<gene>
    <name evidence="2" type="ORF">C8F04DRAFT_1116428</name>
</gene>
<keyword evidence="1" id="KW-0732">Signal</keyword>